<dbReference type="Proteomes" id="UP000830158">
    <property type="component" value="Chromosome"/>
</dbReference>
<accession>A0ABY4NXA4</accession>
<dbReference type="RefSeq" id="WP_094005436.1">
    <property type="nucleotide sequence ID" value="NZ_CP091196.1"/>
</dbReference>
<reference evidence="1" key="1">
    <citation type="submission" date="2022-01" db="EMBL/GenBank/DDBJ databases">
        <title>PSI-footprinting approach for the identification of protein synthesis inhibitor producers.</title>
        <authorList>
            <person name="Handel F."/>
            <person name="Kulik A."/>
            <person name="Wex K.W."/>
            <person name="Berscheid A."/>
            <person name="Saur J.S."/>
            <person name="Winkler A."/>
            <person name="Wibberg D."/>
            <person name="Kalinowski J."/>
            <person name="Broetz-Oesterhelt H."/>
            <person name="Mast Y."/>
        </authorList>
    </citation>
    <scope>NUCLEOTIDE SEQUENCE</scope>
    <source>
        <strain evidence="1">KNN 49.3e</strain>
    </source>
</reference>
<evidence type="ECO:0000313" key="2">
    <source>
        <dbReference type="Proteomes" id="UP000830158"/>
    </source>
</evidence>
<organism evidence="1 2">
    <name type="scientific">Amycolatopsis thermalba</name>
    <dbReference type="NCBI Taxonomy" id="944492"/>
    <lineage>
        <taxon>Bacteria</taxon>
        <taxon>Bacillati</taxon>
        <taxon>Actinomycetota</taxon>
        <taxon>Actinomycetes</taxon>
        <taxon>Pseudonocardiales</taxon>
        <taxon>Pseudonocardiaceae</taxon>
        <taxon>Amycolatopsis</taxon>
    </lineage>
</organism>
<proteinExistence type="predicted"/>
<evidence type="ECO:0000313" key="1">
    <source>
        <dbReference type="EMBL" id="UQS24709.1"/>
    </source>
</evidence>
<gene>
    <name evidence="1" type="ORF">L1857_18730</name>
</gene>
<name>A0ABY4NXA4_9PSEU</name>
<protein>
    <submittedName>
        <fullName evidence="1">Uncharacterized protein</fullName>
    </submittedName>
</protein>
<keyword evidence="2" id="KW-1185">Reference proteome</keyword>
<sequence>MADYDMDPDAVTRSINQLRAAGENFASAWANHKQAIQAAQGRFGTDVLAQAFLEKYLPIAEKLTARADAIPGSYTRLCDDAMGCVADYLAAEQQGTGSVRRLTGTGDEPS</sequence>
<dbReference type="EMBL" id="CP091196">
    <property type="protein sequence ID" value="UQS24709.1"/>
    <property type="molecule type" value="Genomic_DNA"/>
</dbReference>